<gene>
    <name evidence="2" type="ORF">RCL2_001687200</name>
</gene>
<dbReference type="AlphaFoldDB" id="A0A8H3LK31"/>
<accession>A0A8H3LK31</accession>
<evidence type="ECO:0000313" key="3">
    <source>
        <dbReference type="Proteomes" id="UP000615446"/>
    </source>
</evidence>
<comment type="caution">
    <text evidence="2">The sequence shown here is derived from an EMBL/GenBank/DDBJ whole genome shotgun (WGS) entry which is preliminary data.</text>
</comment>
<dbReference type="Proteomes" id="UP000615446">
    <property type="component" value="Unassembled WGS sequence"/>
</dbReference>
<reference evidence="2" key="1">
    <citation type="submission" date="2019-10" db="EMBL/GenBank/DDBJ databases">
        <title>Conservation and host-specific expression of non-tandemly repeated heterogenous ribosome RNA gene in arbuscular mycorrhizal fungi.</title>
        <authorList>
            <person name="Maeda T."/>
            <person name="Kobayashi Y."/>
            <person name="Nakagawa T."/>
            <person name="Ezawa T."/>
            <person name="Yamaguchi K."/>
            <person name="Bino T."/>
            <person name="Nishimoto Y."/>
            <person name="Shigenobu S."/>
            <person name="Kawaguchi M."/>
        </authorList>
    </citation>
    <scope>NUCLEOTIDE SEQUENCE</scope>
    <source>
        <strain evidence="2">HR1</strain>
    </source>
</reference>
<dbReference type="EMBL" id="BLAL01000193">
    <property type="protein sequence ID" value="GES90012.1"/>
    <property type="molecule type" value="Genomic_DNA"/>
</dbReference>
<feature type="region of interest" description="Disordered" evidence="1">
    <location>
        <begin position="64"/>
        <end position="84"/>
    </location>
</feature>
<proteinExistence type="predicted"/>
<evidence type="ECO:0000256" key="1">
    <source>
        <dbReference type="SAM" id="MobiDB-lite"/>
    </source>
</evidence>
<evidence type="ECO:0000313" key="2">
    <source>
        <dbReference type="EMBL" id="GES90012.1"/>
    </source>
</evidence>
<sequence>MSRLNADLPQYLDDDEKTLFSQSPLVYNFYQDFTKILQVYYNKIDIYYESYIYQLSRRRDYLDEIDDDDNRDNNANNKRKQRRNNSNNETFQFILEFSAINILINYIIQM</sequence>
<name>A0A8H3LK31_9GLOM</name>
<organism evidence="2 3">
    <name type="scientific">Rhizophagus clarus</name>
    <dbReference type="NCBI Taxonomy" id="94130"/>
    <lineage>
        <taxon>Eukaryota</taxon>
        <taxon>Fungi</taxon>
        <taxon>Fungi incertae sedis</taxon>
        <taxon>Mucoromycota</taxon>
        <taxon>Glomeromycotina</taxon>
        <taxon>Glomeromycetes</taxon>
        <taxon>Glomerales</taxon>
        <taxon>Glomeraceae</taxon>
        <taxon>Rhizophagus</taxon>
    </lineage>
</organism>
<protein>
    <submittedName>
        <fullName evidence="2">Uncharacterized protein</fullName>
    </submittedName>
</protein>